<evidence type="ECO:0000259" key="7">
    <source>
        <dbReference type="Pfam" id="PF01408"/>
    </source>
</evidence>
<evidence type="ECO:0000256" key="6">
    <source>
        <dbReference type="SAM" id="MobiDB-lite"/>
    </source>
</evidence>
<dbReference type="EC" id="1.1.1.179" evidence="3"/>
<keyword evidence="9" id="KW-1185">Reference proteome</keyword>
<dbReference type="AlphaFoldDB" id="A0A0F4GP48"/>
<evidence type="ECO:0000313" key="9">
    <source>
        <dbReference type="Proteomes" id="UP000033647"/>
    </source>
</evidence>
<dbReference type="InterPro" id="IPR050984">
    <property type="entry name" value="Gfo/Idh/MocA_domain"/>
</dbReference>
<comment type="catalytic activity">
    <reaction evidence="5">
        <text>D-xylose + NADP(+) = D-xylono-1,5-lactone + NADPH + H(+)</text>
        <dbReference type="Rhea" id="RHEA:22000"/>
        <dbReference type="ChEBI" id="CHEBI:15378"/>
        <dbReference type="ChEBI" id="CHEBI:15867"/>
        <dbReference type="ChEBI" id="CHEBI:53455"/>
        <dbReference type="ChEBI" id="CHEBI:57783"/>
        <dbReference type="ChEBI" id="CHEBI:58349"/>
        <dbReference type="EC" id="1.1.1.179"/>
    </reaction>
</comment>
<dbReference type="PANTHER" id="PTHR22604">
    <property type="entry name" value="OXIDOREDUCTASES"/>
    <property type="match status" value="1"/>
</dbReference>
<reference evidence="8 9" key="1">
    <citation type="submission" date="2015-03" db="EMBL/GenBank/DDBJ databases">
        <title>RNA-seq based gene annotation and comparative genomics of four Zymoseptoria species reveal species-specific pathogenicity related genes and transposable element activity.</title>
        <authorList>
            <person name="Grandaubert J."/>
            <person name="Bhattacharyya A."/>
            <person name="Stukenbrock E.H."/>
        </authorList>
    </citation>
    <scope>NUCLEOTIDE SEQUENCE [LARGE SCALE GENOMIC DNA]</scope>
    <source>
        <strain evidence="8 9">Zb18110</strain>
    </source>
</reference>
<evidence type="ECO:0000256" key="1">
    <source>
        <dbReference type="ARBA" id="ARBA00010928"/>
    </source>
</evidence>
<proteinExistence type="inferred from homology"/>
<evidence type="ECO:0000313" key="8">
    <source>
        <dbReference type="EMBL" id="KJX99204.1"/>
    </source>
</evidence>
<feature type="domain" description="Gfo/Idh/MocA-like oxidoreductase N-terminal" evidence="7">
    <location>
        <begin position="118"/>
        <end position="225"/>
    </location>
</feature>
<dbReference type="OrthoDB" id="6417021at2759"/>
<accession>A0A0F4GP48</accession>
<dbReference type="InterPro" id="IPR036291">
    <property type="entry name" value="NAD(P)-bd_dom_sf"/>
</dbReference>
<dbReference type="EMBL" id="LAFY01000360">
    <property type="protein sequence ID" value="KJX99204.1"/>
    <property type="molecule type" value="Genomic_DNA"/>
</dbReference>
<dbReference type="InterPro" id="IPR000683">
    <property type="entry name" value="Gfo/Idh/MocA-like_OxRdtase_N"/>
</dbReference>
<dbReference type="SUPFAM" id="SSF55347">
    <property type="entry name" value="Glyceraldehyde-3-phosphate dehydrogenase-like, C-terminal domain"/>
    <property type="match status" value="1"/>
</dbReference>
<comment type="similarity">
    <text evidence="1">Belongs to the Gfo/Idh/MocA family.</text>
</comment>
<dbReference type="GO" id="GO:0000166">
    <property type="term" value="F:nucleotide binding"/>
    <property type="evidence" value="ECO:0007669"/>
    <property type="project" value="InterPro"/>
</dbReference>
<dbReference type="Pfam" id="PF01408">
    <property type="entry name" value="GFO_IDH_MocA"/>
    <property type="match status" value="1"/>
</dbReference>
<dbReference type="STRING" id="1047168.A0A0F4GP48"/>
<sequence length="477" mass="53000">MSRSSRVFLQDASAPKVMAKVTQLEEHRAASYFPSPLTPSSSRKRPSRSHTKLQVSSERREVKHKPKTMSWIAEAILNLHNYRNSVSTRKSLLEKSPTPLRIGVLSAAAINYAAIVDPIATHPSCTLHAIAARSLTRASAQVAKYTLDNLNPPCKPYSSYQDLLDDDEVDAVYIPLPNGLHAEWATKALRAGKHVLVEKPMASNAQEVREVKAEAEKAGRVVMEAFHWRFHPAAHWIRERIEMGQWGVVEGVEARFKIPRGALAKDDIRFSYDLAGGASMDLAYVFSACCYFSGQAIDSDITVTSATPRLRPSDDRIDEAMDATFTLSYPGAQPVTCHALADIALPPLLGLIPQVWELTSTVVIELTKARVEFSNFSVPTFMHSITICEKDGEGKLTGKKTVEKVWTGGSEWEKAGVEGEAWWTTYRWQLEAFARLVRENEGGEAYKGPVVSMEESEQVMRVVDKVYEKAGMPRRGL</sequence>
<dbReference type="PANTHER" id="PTHR22604:SF105">
    <property type="entry name" value="TRANS-1,2-DIHYDROBENZENE-1,2-DIOL DEHYDROGENASE"/>
    <property type="match status" value="1"/>
</dbReference>
<name>A0A0F4GP48_9PEZI</name>
<evidence type="ECO:0000256" key="3">
    <source>
        <dbReference type="ARBA" id="ARBA00038984"/>
    </source>
</evidence>
<protein>
    <recommendedName>
        <fullName evidence="3">D-xylose 1-dehydrogenase (NADP(+), D-xylono-1,5-lactone-forming)</fullName>
        <ecNumber evidence="3">1.1.1.179</ecNumber>
    </recommendedName>
    <alternativeName>
        <fullName evidence="4">D-xylose-NADP dehydrogenase</fullName>
    </alternativeName>
</protein>
<feature type="compositionally biased region" description="Basic residues" evidence="6">
    <location>
        <begin position="42"/>
        <end position="51"/>
    </location>
</feature>
<evidence type="ECO:0000256" key="5">
    <source>
        <dbReference type="ARBA" id="ARBA00049233"/>
    </source>
</evidence>
<dbReference type="Gene3D" id="3.40.50.720">
    <property type="entry name" value="NAD(P)-binding Rossmann-like Domain"/>
    <property type="match status" value="1"/>
</dbReference>
<organism evidence="8 9">
    <name type="scientific">Zymoseptoria brevis</name>
    <dbReference type="NCBI Taxonomy" id="1047168"/>
    <lineage>
        <taxon>Eukaryota</taxon>
        <taxon>Fungi</taxon>
        <taxon>Dikarya</taxon>
        <taxon>Ascomycota</taxon>
        <taxon>Pezizomycotina</taxon>
        <taxon>Dothideomycetes</taxon>
        <taxon>Dothideomycetidae</taxon>
        <taxon>Mycosphaerellales</taxon>
        <taxon>Mycosphaerellaceae</taxon>
        <taxon>Zymoseptoria</taxon>
    </lineage>
</organism>
<dbReference type="Proteomes" id="UP000033647">
    <property type="component" value="Unassembled WGS sequence"/>
</dbReference>
<gene>
    <name evidence="8" type="ORF">TI39_contig368g00013</name>
</gene>
<feature type="region of interest" description="Disordered" evidence="6">
    <location>
        <begin position="30"/>
        <end position="64"/>
    </location>
</feature>
<evidence type="ECO:0000256" key="4">
    <source>
        <dbReference type="ARBA" id="ARBA00042988"/>
    </source>
</evidence>
<dbReference type="GO" id="GO:0047837">
    <property type="term" value="F:D-xylose 1-dehydrogenase (NADP+) activity"/>
    <property type="evidence" value="ECO:0007669"/>
    <property type="project" value="UniProtKB-EC"/>
</dbReference>
<comment type="caution">
    <text evidence="8">The sequence shown here is derived from an EMBL/GenBank/DDBJ whole genome shotgun (WGS) entry which is preliminary data.</text>
</comment>
<dbReference type="Gene3D" id="3.30.360.10">
    <property type="entry name" value="Dihydrodipicolinate Reductase, domain 2"/>
    <property type="match status" value="1"/>
</dbReference>
<dbReference type="SUPFAM" id="SSF51735">
    <property type="entry name" value="NAD(P)-binding Rossmann-fold domains"/>
    <property type="match status" value="1"/>
</dbReference>
<evidence type="ECO:0000256" key="2">
    <source>
        <dbReference type="ARBA" id="ARBA00023002"/>
    </source>
</evidence>
<keyword evidence="2" id="KW-0560">Oxidoreductase</keyword>